<proteinExistence type="predicted"/>
<dbReference type="GO" id="GO:0032042">
    <property type="term" value="P:mitochondrial DNA metabolic process"/>
    <property type="evidence" value="ECO:0007669"/>
    <property type="project" value="TreeGrafter"/>
</dbReference>
<dbReference type="GeneID" id="54481593"/>
<dbReference type="GO" id="GO:0070125">
    <property type="term" value="P:mitochondrial translational elongation"/>
    <property type="evidence" value="ECO:0007669"/>
    <property type="project" value="TreeGrafter"/>
</dbReference>
<dbReference type="GO" id="GO:0016787">
    <property type="term" value="F:hydrolase activity"/>
    <property type="evidence" value="ECO:0007669"/>
    <property type="project" value="InterPro"/>
</dbReference>
<dbReference type="SMART" id="SM00487">
    <property type="entry name" value="DEXDc"/>
    <property type="match status" value="1"/>
</dbReference>
<dbReference type="CDD" id="cd18032">
    <property type="entry name" value="DEXHc_RE_I_III_res"/>
    <property type="match status" value="1"/>
</dbReference>
<dbReference type="GO" id="GO:0005524">
    <property type="term" value="F:ATP binding"/>
    <property type="evidence" value="ECO:0007669"/>
    <property type="project" value="InterPro"/>
</dbReference>
<organism evidence="6 7">
    <name type="scientific">Pseudovirgaria hyperparasitica</name>
    <dbReference type="NCBI Taxonomy" id="470096"/>
    <lineage>
        <taxon>Eukaryota</taxon>
        <taxon>Fungi</taxon>
        <taxon>Dikarya</taxon>
        <taxon>Ascomycota</taxon>
        <taxon>Pezizomycotina</taxon>
        <taxon>Dothideomycetes</taxon>
        <taxon>Dothideomycetes incertae sedis</taxon>
        <taxon>Acrospermales</taxon>
        <taxon>Acrospermaceae</taxon>
        <taxon>Pseudovirgaria</taxon>
    </lineage>
</organism>
<gene>
    <name evidence="6" type="ORF">EJ05DRAFT_291917</name>
</gene>
<dbReference type="Gene3D" id="3.40.50.300">
    <property type="entry name" value="P-loop containing nucleotide triphosphate hydrolases"/>
    <property type="match status" value="2"/>
</dbReference>
<dbReference type="Pfam" id="PF04851">
    <property type="entry name" value="ResIII"/>
    <property type="match status" value="1"/>
</dbReference>
<dbReference type="SMART" id="SM00490">
    <property type="entry name" value="HELICc"/>
    <property type="match status" value="1"/>
</dbReference>
<dbReference type="CDD" id="cd18799">
    <property type="entry name" value="SF2_C_EcoAI-like"/>
    <property type="match status" value="1"/>
</dbReference>
<dbReference type="InterPro" id="IPR027417">
    <property type="entry name" value="P-loop_NTPase"/>
</dbReference>
<evidence type="ECO:0000259" key="5">
    <source>
        <dbReference type="PROSITE" id="PS51194"/>
    </source>
</evidence>
<evidence type="ECO:0000256" key="3">
    <source>
        <dbReference type="SAM" id="MobiDB-lite"/>
    </source>
</evidence>
<dbReference type="Proteomes" id="UP000799437">
    <property type="component" value="Unassembled WGS sequence"/>
</dbReference>
<name>A0A6A6WCS8_9PEZI</name>
<dbReference type="GO" id="GO:0036121">
    <property type="term" value="F:double-stranded DNA helicase activity"/>
    <property type="evidence" value="ECO:0007669"/>
    <property type="project" value="TreeGrafter"/>
</dbReference>
<dbReference type="InterPro" id="IPR050742">
    <property type="entry name" value="Helicase_Restrict-Modif_Enz"/>
</dbReference>
<keyword evidence="1 6" id="KW-0067">ATP-binding</keyword>
<dbReference type="EMBL" id="ML996568">
    <property type="protein sequence ID" value="KAF2760642.1"/>
    <property type="molecule type" value="Genomic_DNA"/>
</dbReference>
<feature type="domain" description="Helicase ATP-binding" evidence="4">
    <location>
        <begin position="66"/>
        <end position="231"/>
    </location>
</feature>
<dbReference type="GO" id="GO:0061749">
    <property type="term" value="F:forked DNA-dependent helicase activity"/>
    <property type="evidence" value="ECO:0007669"/>
    <property type="project" value="TreeGrafter"/>
</dbReference>
<evidence type="ECO:0000256" key="2">
    <source>
        <dbReference type="SAM" id="Coils"/>
    </source>
</evidence>
<feature type="coiled-coil region" evidence="2">
    <location>
        <begin position="431"/>
        <end position="458"/>
    </location>
</feature>
<feature type="region of interest" description="Disordered" evidence="3">
    <location>
        <begin position="665"/>
        <end position="709"/>
    </location>
</feature>
<protein>
    <submittedName>
        <fullName evidence="6">DEAD/DEAH box helicase-like protein</fullName>
    </submittedName>
</protein>
<dbReference type="SUPFAM" id="SSF52540">
    <property type="entry name" value="P-loop containing nucleoside triphosphate hydrolases"/>
    <property type="match status" value="1"/>
</dbReference>
<dbReference type="PROSITE" id="PS51194">
    <property type="entry name" value="HELICASE_CTER"/>
    <property type="match status" value="1"/>
</dbReference>
<evidence type="ECO:0000313" key="7">
    <source>
        <dbReference type="Proteomes" id="UP000799437"/>
    </source>
</evidence>
<keyword evidence="1 6" id="KW-0547">Nucleotide-binding</keyword>
<dbReference type="GO" id="GO:0000403">
    <property type="term" value="F:Y-form DNA binding"/>
    <property type="evidence" value="ECO:0007669"/>
    <property type="project" value="TreeGrafter"/>
</dbReference>
<dbReference type="AlphaFoldDB" id="A0A6A6WCS8"/>
<dbReference type="InterPro" id="IPR006935">
    <property type="entry name" value="Helicase/UvrB_N"/>
</dbReference>
<keyword evidence="2" id="KW-0175">Coiled coil</keyword>
<evidence type="ECO:0000313" key="6">
    <source>
        <dbReference type="EMBL" id="KAF2760642.1"/>
    </source>
</evidence>
<dbReference type="PANTHER" id="PTHR47396">
    <property type="entry name" value="TYPE I RESTRICTION ENZYME ECOKI R PROTEIN"/>
    <property type="match status" value="1"/>
</dbReference>
<dbReference type="GO" id="GO:0005759">
    <property type="term" value="C:mitochondrial matrix"/>
    <property type="evidence" value="ECO:0007669"/>
    <property type="project" value="TreeGrafter"/>
</dbReference>
<dbReference type="PROSITE" id="PS51192">
    <property type="entry name" value="HELICASE_ATP_BIND_1"/>
    <property type="match status" value="1"/>
</dbReference>
<dbReference type="InterPro" id="IPR001650">
    <property type="entry name" value="Helicase_C-like"/>
</dbReference>
<keyword evidence="1 6" id="KW-0378">Hydrolase</keyword>
<evidence type="ECO:0000256" key="1">
    <source>
        <dbReference type="ARBA" id="ARBA00022806"/>
    </source>
</evidence>
<dbReference type="InterPro" id="IPR014001">
    <property type="entry name" value="Helicase_ATP-bd"/>
</dbReference>
<keyword evidence="7" id="KW-1185">Reference proteome</keyword>
<evidence type="ECO:0000259" key="4">
    <source>
        <dbReference type="PROSITE" id="PS51192"/>
    </source>
</evidence>
<dbReference type="Pfam" id="PF00271">
    <property type="entry name" value="Helicase_C"/>
    <property type="match status" value="1"/>
</dbReference>
<reference evidence="6" key="1">
    <citation type="journal article" date="2020" name="Stud. Mycol.">
        <title>101 Dothideomycetes genomes: a test case for predicting lifestyles and emergence of pathogens.</title>
        <authorList>
            <person name="Haridas S."/>
            <person name="Albert R."/>
            <person name="Binder M."/>
            <person name="Bloem J."/>
            <person name="Labutti K."/>
            <person name="Salamov A."/>
            <person name="Andreopoulos B."/>
            <person name="Baker S."/>
            <person name="Barry K."/>
            <person name="Bills G."/>
            <person name="Bluhm B."/>
            <person name="Cannon C."/>
            <person name="Castanera R."/>
            <person name="Culley D."/>
            <person name="Daum C."/>
            <person name="Ezra D."/>
            <person name="Gonzalez J."/>
            <person name="Henrissat B."/>
            <person name="Kuo A."/>
            <person name="Liang C."/>
            <person name="Lipzen A."/>
            <person name="Lutzoni F."/>
            <person name="Magnuson J."/>
            <person name="Mondo S."/>
            <person name="Nolan M."/>
            <person name="Ohm R."/>
            <person name="Pangilinan J."/>
            <person name="Park H.-J."/>
            <person name="Ramirez L."/>
            <person name="Alfaro M."/>
            <person name="Sun H."/>
            <person name="Tritt A."/>
            <person name="Yoshinaga Y."/>
            <person name="Zwiers L.-H."/>
            <person name="Turgeon B."/>
            <person name="Goodwin S."/>
            <person name="Spatafora J."/>
            <person name="Crous P."/>
            <person name="Grigoriev I."/>
        </authorList>
    </citation>
    <scope>NUCLEOTIDE SEQUENCE</scope>
    <source>
        <strain evidence="6">CBS 121739</strain>
    </source>
</reference>
<feature type="compositionally biased region" description="Polar residues" evidence="3">
    <location>
        <begin position="669"/>
        <end position="699"/>
    </location>
</feature>
<accession>A0A6A6WCS8</accession>
<dbReference type="RefSeq" id="XP_033603093.1">
    <property type="nucleotide sequence ID" value="XM_033740539.1"/>
</dbReference>
<dbReference type="OrthoDB" id="16911at2759"/>
<dbReference type="PANTHER" id="PTHR47396:SF1">
    <property type="entry name" value="ATP-DEPENDENT HELICASE IRC3-RELATED"/>
    <property type="match status" value="1"/>
</dbReference>
<feature type="domain" description="Helicase C-terminal" evidence="5">
    <location>
        <begin position="286"/>
        <end position="460"/>
    </location>
</feature>
<keyword evidence="1 6" id="KW-0347">Helicase</keyword>
<sequence length="709" mass="79112">MYRLFCAEARRSLIYKKNVQTLTQRAFTARVSKITCHEDKKALSPQTPTAIKLRSYQEECIQAVLSYLKDGHRRLGISLATGSGKTVIFTQLIDRIQPPNKRATRTLVLAHRRELVEQAARHCQNAYPHKSVEIEMGNIHASGMADITVASVQSIRSSDRTCKFDPSRYKLVLVDEAHHIVASQYLDVLDHFNLKDSSSSEHGTALVGVSATFSRLDGRQLGQVIDQIVFHKDYIDMIGEKWLSDVIFTTVESHADIRKVGTMPTGDFQAGALSKVVNTDEINEITVRAWMAKAGSRKSTLVFCVDLNHVTQLTATFRKHGYDAQFVTGDTPKKTRSARLDAFRNGEFPVLLNCGVFTEGTDIPNIDCVLLARPTKSRNLLVQMIGRGMRLHANKENCHIIDMVASLNTGIVSTPTLFGLDPASVVENASVGEMKTLRERKEQELDREKQAADLARKDLPTATPRANTSISFTDYDSVADLLEDTAEERLIRRLSQNAWVGVGDDRYVLTTQKGDYLTIEPSDSGFHVKYTQKLPFSAKSKVPFAKPRQVADSETFEHAVHAADTFATEVFQFIFISKHQSWRRTPASSGQLEFLNKFRAEDDKLKAQDITKGRAGDMITKIKHGARGRFNRMEAKKKAMTKQQAKDEVAANMAMREVVSVGPLMHSMPDTSTPIANANERNSSVTSPRAKSQQKNGSRTLVEAMTAHR</sequence>